<dbReference type="SUPFAM" id="SSF51905">
    <property type="entry name" value="FAD/NAD(P)-binding domain"/>
    <property type="match status" value="1"/>
</dbReference>
<dbReference type="GO" id="GO:0001716">
    <property type="term" value="F:L-amino-acid oxidase activity"/>
    <property type="evidence" value="ECO:0007669"/>
    <property type="project" value="TreeGrafter"/>
</dbReference>
<dbReference type="PANTHER" id="PTHR10742:SF342">
    <property type="entry name" value="AMINE OXIDASE"/>
    <property type="match status" value="1"/>
</dbReference>
<dbReference type="InterPro" id="IPR002937">
    <property type="entry name" value="Amino_oxidase"/>
</dbReference>
<dbReference type="SUPFAM" id="SSF54373">
    <property type="entry name" value="FAD-linked reductases, C-terminal domain"/>
    <property type="match status" value="1"/>
</dbReference>
<reference evidence="2" key="1">
    <citation type="journal article" date="2020" name="Stud. Mycol.">
        <title>101 Dothideomycetes genomes: a test case for predicting lifestyles and emergence of pathogens.</title>
        <authorList>
            <person name="Haridas S."/>
            <person name="Albert R."/>
            <person name="Binder M."/>
            <person name="Bloem J."/>
            <person name="Labutti K."/>
            <person name="Salamov A."/>
            <person name="Andreopoulos B."/>
            <person name="Baker S."/>
            <person name="Barry K."/>
            <person name="Bills G."/>
            <person name="Bluhm B."/>
            <person name="Cannon C."/>
            <person name="Castanera R."/>
            <person name="Culley D."/>
            <person name="Daum C."/>
            <person name="Ezra D."/>
            <person name="Gonzalez J."/>
            <person name="Henrissat B."/>
            <person name="Kuo A."/>
            <person name="Liang C."/>
            <person name="Lipzen A."/>
            <person name="Lutzoni F."/>
            <person name="Magnuson J."/>
            <person name="Mondo S."/>
            <person name="Nolan M."/>
            <person name="Ohm R."/>
            <person name="Pangilinan J."/>
            <person name="Park H.-J."/>
            <person name="Ramirez L."/>
            <person name="Alfaro M."/>
            <person name="Sun H."/>
            <person name="Tritt A."/>
            <person name="Yoshinaga Y."/>
            <person name="Zwiers L.-H."/>
            <person name="Turgeon B."/>
            <person name="Goodwin S."/>
            <person name="Spatafora J."/>
            <person name="Crous P."/>
            <person name="Grigoriev I."/>
        </authorList>
    </citation>
    <scope>NUCLEOTIDE SEQUENCE</scope>
    <source>
        <strain evidence="2">CBS 109.77</strain>
    </source>
</reference>
<evidence type="ECO:0000313" key="2">
    <source>
        <dbReference type="EMBL" id="KAF2789884.1"/>
    </source>
</evidence>
<dbReference type="Gene3D" id="3.90.660.10">
    <property type="match status" value="1"/>
</dbReference>
<keyword evidence="3" id="KW-1185">Reference proteome</keyword>
<dbReference type="Gene3D" id="3.50.50.60">
    <property type="entry name" value="FAD/NAD(P)-binding domain"/>
    <property type="match status" value="1"/>
</dbReference>
<dbReference type="EMBL" id="MU002107">
    <property type="protein sequence ID" value="KAF2789884.1"/>
    <property type="molecule type" value="Genomic_DNA"/>
</dbReference>
<dbReference type="GO" id="GO:0009063">
    <property type="term" value="P:amino acid catabolic process"/>
    <property type="evidence" value="ECO:0007669"/>
    <property type="project" value="TreeGrafter"/>
</dbReference>
<dbReference type="PANTHER" id="PTHR10742">
    <property type="entry name" value="FLAVIN MONOAMINE OXIDASE"/>
    <property type="match status" value="1"/>
</dbReference>
<dbReference type="Proteomes" id="UP000799757">
    <property type="component" value="Unassembled WGS sequence"/>
</dbReference>
<proteinExistence type="predicted"/>
<dbReference type="Gene3D" id="1.10.10.1620">
    <property type="match status" value="1"/>
</dbReference>
<gene>
    <name evidence="2" type="ORF">K505DRAFT_391864</name>
</gene>
<sequence length="619" mass="69877">MKALQDHDPSIAKPIDIVDTLVEALKEERKTGRFPREKFGKKDEPSTFKIGIVGGGISGLYTAFILKHLGIDYEILEANADRMGGRIYTHHFSEKAHDYYDIGAMRFPNSPIMARTFDLFRLLKMGEPGKPRDSETVLIPYYMTGRNCPTRYNDITALTQTEDDPFKVSTANGGTVPATRVSHKVTAEILDDAYDLARIMAATEARQRAYEYLMRHDKFSLRDYLQNVEGYDPETVHWLETTDSASGWYDMAFTENVLESLAFAYNDASNQNKEEKPTKWWCIDGGTSVMIKRLLEKLDQDKIFRGKVVNKMVLDGVGEDKKLPPHKVVVTTSNYHTHAEETHTYSAVINTTTLGALQKMDLTGMELPYGMKTAIRVLRYDTSTKVGIRFKTMWWKNPGFDIVLGGVAKTDLPIRVCVYPSYNIHDSGPGVLLASYTWGQDSERIAAHVSTNSPHDDKGLKELMIYNLARLHTLNARFVENRRVIAENWDTHHAWDWSKDEFSAGAFALFAPGQFSTLIPHLLRPASDGRFVVVGEHASANHAWIVGALDSAVRGLKQILTRFNMEAELGRMIEVFGDVDELKQEQVAKQVIISMLTEEQMARLRLGRPIQAVAQVMQT</sequence>
<dbReference type="InterPro" id="IPR050281">
    <property type="entry name" value="Flavin_monoamine_oxidase"/>
</dbReference>
<protein>
    <submittedName>
        <fullName evidence="2">Amine oxidase</fullName>
    </submittedName>
</protein>
<dbReference type="AlphaFoldDB" id="A0A6A6X126"/>
<dbReference type="OrthoDB" id="7777654at2759"/>
<evidence type="ECO:0000259" key="1">
    <source>
        <dbReference type="Pfam" id="PF01593"/>
    </source>
</evidence>
<dbReference type="InterPro" id="IPR036188">
    <property type="entry name" value="FAD/NAD-bd_sf"/>
</dbReference>
<organism evidence="2 3">
    <name type="scientific">Melanomma pulvis-pyrius CBS 109.77</name>
    <dbReference type="NCBI Taxonomy" id="1314802"/>
    <lineage>
        <taxon>Eukaryota</taxon>
        <taxon>Fungi</taxon>
        <taxon>Dikarya</taxon>
        <taxon>Ascomycota</taxon>
        <taxon>Pezizomycotina</taxon>
        <taxon>Dothideomycetes</taxon>
        <taxon>Pleosporomycetidae</taxon>
        <taxon>Pleosporales</taxon>
        <taxon>Melanommataceae</taxon>
        <taxon>Melanomma</taxon>
    </lineage>
</organism>
<dbReference type="Pfam" id="PF01593">
    <property type="entry name" value="Amino_oxidase"/>
    <property type="match status" value="1"/>
</dbReference>
<accession>A0A6A6X126</accession>
<feature type="domain" description="Amine oxidase" evidence="1">
    <location>
        <begin position="57"/>
        <end position="554"/>
    </location>
</feature>
<name>A0A6A6X126_9PLEO</name>
<evidence type="ECO:0000313" key="3">
    <source>
        <dbReference type="Proteomes" id="UP000799757"/>
    </source>
</evidence>